<keyword evidence="1" id="KW-0732">Signal</keyword>
<dbReference type="OrthoDB" id="6132840at2759"/>
<evidence type="ECO:0000313" key="2">
    <source>
        <dbReference type="EMBL" id="KOF71978.1"/>
    </source>
</evidence>
<accession>A0A0L8G515</accession>
<evidence type="ECO:0008006" key="3">
    <source>
        <dbReference type="Google" id="ProtNLM"/>
    </source>
</evidence>
<sequence length="75" mass="8554">MVPVWSVLFTFLLTVSTSNGLSCYSCEGSKPFSECESDIREYRLGMDSKFAVNCSKYSHMTKPYCAIERYMKNGK</sequence>
<proteinExistence type="predicted"/>
<feature type="signal peptide" evidence="1">
    <location>
        <begin position="1"/>
        <end position="20"/>
    </location>
</feature>
<reference evidence="2" key="1">
    <citation type="submission" date="2015-07" db="EMBL/GenBank/DDBJ databases">
        <title>MeaNS - Measles Nucleotide Surveillance Program.</title>
        <authorList>
            <person name="Tran T."/>
            <person name="Druce J."/>
        </authorList>
    </citation>
    <scope>NUCLEOTIDE SEQUENCE</scope>
    <source>
        <strain evidence="2">UCB-OBI-ISO-001</strain>
        <tissue evidence="2">Gonad</tissue>
    </source>
</reference>
<protein>
    <recommendedName>
        <fullName evidence="3">Protein quiver</fullName>
    </recommendedName>
</protein>
<evidence type="ECO:0000256" key="1">
    <source>
        <dbReference type="SAM" id="SignalP"/>
    </source>
</evidence>
<name>A0A0L8G515_OCTBM</name>
<dbReference type="AlphaFoldDB" id="A0A0L8G515"/>
<feature type="chain" id="PRO_5005582829" description="Protein quiver" evidence="1">
    <location>
        <begin position="21"/>
        <end position="75"/>
    </location>
</feature>
<dbReference type="EMBL" id="KQ423900">
    <property type="protein sequence ID" value="KOF71978.1"/>
    <property type="molecule type" value="Genomic_DNA"/>
</dbReference>
<gene>
    <name evidence="2" type="ORF">OCBIM_22000207mg</name>
</gene>
<organism evidence="2">
    <name type="scientific">Octopus bimaculoides</name>
    <name type="common">California two-spotted octopus</name>
    <dbReference type="NCBI Taxonomy" id="37653"/>
    <lineage>
        <taxon>Eukaryota</taxon>
        <taxon>Metazoa</taxon>
        <taxon>Spiralia</taxon>
        <taxon>Lophotrochozoa</taxon>
        <taxon>Mollusca</taxon>
        <taxon>Cephalopoda</taxon>
        <taxon>Coleoidea</taxon>
        <taxon>Octopodiformes</taxon>
        <taxon>Octopoda</taxon>
        <taxon>Incirrata</taxon>
        <taxon>Octopodidae</taxon>
        <taxon>Octopus</taxon>
    </lineage>
</organism>